<dbReference type="Proteomes" id="UP000246635">
    <property type="component" value="Unassembled WGS sequence"/>
</dbReference>
<keyword evidence="5" id="KW-1185">Reference proteome</keyword>
<evidence type="ECO:0000313" key="5">
    <source>
        <dbReference type="Proteomes" id="UP000246635"/>
    </source>
</evidence>
<dbReference type="Gene3D" id="3.40.640.10">
    <property type="entry name" value="Type I PLP-dependent aspartate aminotransferase-like (Major domain)"/>
    <property type="match status" value="1"/>
</dbReference>
<comment type="caution">
    <text evidence="4">The sequence shown here is derived from an EMBL/GenBank/DDBJ whole genome shotgun (WGS) entry which is preliminary data.</text>
</comment>
<dbReference type="AlphaFoldDB" id="A0A2V2YR93"/>
<evidence type="ECO:0000256" key="1">
    <source>
        <dbReference type="ARBA" id="ARBA00001933"/>
    </source>
</evidence>
<dbReference type="PANTHER" id="PTHR43713">
    <property type="entry name" value="GLUTAMATE-1-SEMIALDEHYDE 2,1-AMINOMUTASE"/>
    <property type="match status" value="1"/>
</dbReference>
<dbReference type="InterPro" id="IPR005814">
    <property type="entry name" value="Aminotrans_3"/>
</dbReference>
<name>A0A2V2YR93_9BACL</name>
<dbReference type="Pfam" id="PF00202">
    <property type="entry name" value="Aminotran_3"/>
    <property type="match status" value="1"/>
</dbReference>
<dbReference type="Gene3D" id="3.90.1150.10">
    <property type="entry name" value="Aspartate Aminotransferase, domain 1"/>
    <property type="match status" value="1"/>
</dbReference>
<evidence type="ECO:0000313" key="4">
    <source>
        <dbReference type="EMBL" id="PWV99750.1"/>
    </source>
</evidence>
<dbReference type="PANTHER" id="PTHR43713:SF3">
    <property type="entry name" value="GLUTAMATE-1-SEMIALDEHYDE 2,1-AMINOMUTASE 1, CHLOROPLASTIC-RELATED"/>
    <property type="match status" value="1"/>
</dbReference>
<reference evidence="4 5" key="1">
    <citation type="submission" date="2018-05" db="EMBL/GenBank/DDBJ databases">
        <title>Genomic Encyclopedia of Type Strains, Phase III (KMG-III): the genomes of soil and plant-associated and newly described type strains.</title>
        <authorList>
            <person name="Whitman W."/>
        </authorList>
    </citation>
    <scope>NUCLEOTIDE SEQUENCE [LARGE SCALE GENOMIC DNA]</scope>
    <source>
        <strain evidence="4 5">CECT 5696</strain>
    </source>
</reference>
<dbReference type="PROSITE" id="PS00600">
    <property type="entry name" value="AA_TRANSFER_CLASS_3"/>
    <property type="match status" value="1"/>
</dbReference>
<dbReference type="EMBL" id="QGTQ01000013">
    <property type="protein sequence ID" value="PWV99750.1"/>
    <property type="molecule type" value="Genomic_DNA"/>
</dbReference>
<protein>
    <submittedName>
        <fullName evidence="4">Glutamate-1-semialdehyde 2,1-aminomutase</fullName>
    </submittedName>
</protein>
<dbReference type="InterPro" id="IPR015421">
    <property type="entry name" value="PyrdxlP-dep_Trfase_major"/>
</dbReference>
<sequence length="492" mass="54389">MDRTFSISQYPDVKAVTSQLDRLIQLPIYSIKPEVLKRYEQEYFAAKCTKSKEMIDEAVGIIPGGVQHNLAFNHPFPLVFTKAEGAYLYDIDGNRYYDFLQAGGPTVLGSNPIEVREKVIELLNDCGPSTGLFHEYEYKLGRKIADSIESVDMFRMLGSGTEACMAAIRVARLATKHKNIIKMGGAYHGWSDQLAYGIRIPGSKWTQAHGVPRYVFKHTQEFFPNDLNDLERKLRFNKLRGGTAAVMIEPVGPESGTRLVDYEFNKGVEQLCRKYGALLIFDEVVTAFRIGMSGAQGYYGVSPDLTVFGKVVAGGYPAAGGLGGKKEYMKYLGAGIGGGGKKAMVGGTMAANPLSCVAGYYTLCEIERTGAIQKSGRMADRLTAGLQQLIAKYNLPFVAFNQGSICHLETVGTMHFAIDWMKPWQIPHVLKETSKRKREMEHMGAAYMAEGIVTLAGSRMYTSGAYTEEMIDDALVRFDRVFANVAELQAHQ</sequence>
<comment type="cofactor">
    <cofactor evidence="1">
        <name>pyridoxal 5'-phosphate</name>
        <dbReference type="ChEBI" id="CHEBI:597326"/>
    </cofactor>
</comment>
<dbReference type="InterPro" id="IPR015422">
    <property type="entry name" value="PyrdxlP-dep_Trfase_small"/>
</dbReference>
<gene>
    <name evidence="4" type="ORF">DFQ01_113124</name>
</gene>
<comment type="similarity">
    <text evidence="3">Belongs to the class-III pyridoxal-phosphate-dependent aminotransferase family.</text>
</comment>
<dbReference type="OrthoDB" id="9807885at2"/>
<accession>A0A2V2YR93</accession>
<dbReference type="RefSeq" id="WP_110045130.1">
    <property type="nucleotide sequence ID" value="NZ_CP054612.1"/>
</dbReference>
<evidence type="ECO:0000256" key="2">
    <source>
        <dbReference type="ARBA" id="ARBA00022898"/>
    </source>
</evidence>
<dbReference type="InterPro" id="IPR049704">
    <property type="entry name" value="Aminotrans_3_PPA_site"/>
</dbReference>
<keyword evidence="2 3" id="KW-0663">Pyridoxal phosphate</keyword>
<proteinExistence type="inferred from homology"/>
<organism evidence="4 5">
    <name type="scientific">Paenibacillus cellulosilyticus</name>
    <dbReference type="NCBI Taxonomy" id="375489"/>
    <lineage>
        <taxon>Bacteria</taxon>
        <taxon>Bacillati</taxon>
        <taxon>Bacillota</taxon>
        <taxon>Bacilli</taxon>
        <taxon>Bacillales</taxon>
        <taxon>Paenibacillaceae</taxon>
        <taxon>Paenibacillus</taxon>
    </lineage>
</organism>
<dbReference type="GO" id="GO:0008483">
    <property type="term" value="F:transaminase activity"/>
    <property type="evidence" value="ECO:0007669"/>
    <property type="project" value="InterPro"/>
</dbReference>
<evidence type="ECO:0000256" key="3">
    <source>
        <dbReference type="RuleBase" id="RU003560"/>
    </source>
</evidence>
<dbReference type="SUPFAM" id="SSF53383">
    <property type="entry name" value="PLP-dependent transferases"/>
    <property type="match status" value="1"/>
</dbReference>
<dbReference type="GO" id="GO:0030170">
    <property type="term" value="F:pyridoxal phosphate binding"/>
    <property type="evidence" value="ECO:0007669"/>
    <property type="project" value="InterPro"/>
</dbReference>
<dbReference type="InterPro" id="IPR015424">
    <property type="entry name" value="PyrdxlP-dep_Trfase"/>
</dbReference>